<dbReference type="AlphaFoldDB" id="A0A2P2QAQ5"/>
<name>A0A2P2QAQ5_RHIMU</name>
<evidence type="ECO:0000313" key="1">
    <source>
        <dbReference type="EMBL" id="MBX64007.1"/>
    </source>
</evidence>
<organism evidence="1">
    <name type="scientific">Rhizophora mucronata</name>
    <name type="common">Asiatic mangrove</name>
    <dbReference type="NCBI Taxonomy" id="61149"/>
    <lineage>
        <taxon>Eukaryota</taxon>
        <taxon>Viridiplantae</taxon>
        <taxon>Streptophyta</taxon>
        <taxon>Embryophyta</taxon>
        <taxon>Tracheophyta</taxon>
        <taxon>Spermatophyta</taxon>
        <taxon>Magnoliopsida</taxon>
        <taxon>eudicotyledons</taxon>
        <taxon>Gunneridae</taxon>
        <taxon>Pentapetalae</taxon>
        <taxon>rosids</taxon>
        <taxon>fabids</taxon>
        <taxon>Malpighiales</taxon>
        <taxon>Rhizophoraceae</taxon>
        <taxon>Rhizophora</taxon>
    </lineage>
</organism>
<sequence length="46" mass="5320">MVKYTNFTMVISAMNVGGRFMPNWMKLGSGSRIMDMLLRQVLSYMI</sequence>
<proteinExistence type="predicted"/>
<reference evidence="1" key="1">
    <citation type="submission" date="2018-02" db="EMBL/GenBank/DDBJ databases">
        <title>Rhizophora mucronata_Transcriptome.</title>
        <authorList>
            <person name="Meera S.P."/>
            <person name="Sreeshan A."/>
            <person name="Augustine A."/>
        </authorList>
    </citation>
    <scope>NUCLEOTIDE SEQUENCE</scope>
    <source>
        <tissue evidence="1">Leaf</tissue>
    </source>
</reference>
<protein>
    <submittedName>
        <fullName evidence="1">Uncharacterized protein</fullName>
    </submittedName>
</protein>
<dbReference type="EMBL" id="GGEC01083523">
    <property type="protein sequence ID" value="MBX64007.1"/>
    <property type="molecule type" value="Transcribed_RNA"/>
</dbReference>
<accession>A0A2P2QAQ5</accession>